<comment type="caution">
    <text evidence="3">The sequence shown here is derived from an EMBL/GenBank/DDBJ whole genome shotgun (WGS) entry which is preliminary data.</text>
</comment>
<feature type="compositionally biased region" description="Polar residues" evidence="1">
    <location>
        <begin position="1"/>
        <end position="23"/>
    </location>
</feature>
<feature type="compositionally biased region" description="Polar residues" evidence="1">
    <location>
        <begin position="31"/>
        <end position="41"/>
    </location>
</feature>
<evidence type="ECO:0000313" key="4">
    <source>
        <dbReference type="Proteomes" id="UP001152607"/>
    </source>
</evidence>
<organism evidence="3 4">
    <name type="scientific">Periconia digitata</name>
    <dbReference type="NCBI Taxonomy" id="1303443"/>
    <lineage>
        <taxon>Eukaryota</taxon>
        <taxon>Fungi</taxon>
        <taxon>Dikarya</taxon>
        <taxon>Ascomycota</taxon>
        <taxon>Pezizomycotina</taxon>
        <taxon>Dothideomycetes</taxon>
        <taxon>Pleosporomycetidae</taxon>
        <taxon>Pleosporales</taxon>
        <taxon>Massarineae</taxon>
        <taxon>Periconiaceae</taxon>
        <taxon>Periconia</taxon>
    </lineage>
</organism>
<dbReference type="EMBL" id="CAOQHR010000002">
    <property type="protein sequence ID" value="CAI6317087.1"/>
    <property type="molecule type" value="Genomic_DNA"/>
</dbReference>
<name>A0A9W4U922_9PLEO</name>
<keyword evidence="2" id="KW-0812">Transmembrane</keyword>
<reference evidence="3" key="1">
    <citation type="submission" date="2023-01" db="EMBL/GenBank/DDBJ databases">
        <authorList>
            <person name="Van Ghelder C."/>
            <person name="Rancurel C."/>
        </authorList>
    </citation>
    <scope>NUCLEOTIDE SEQUENCE</scope>
    <source>
        <strain evidence="3">CNCM I-4278</strain>
    </source>
</reference>
<feature type="compositionally biased region" description="Basic residues" evidence="1">
    <location>
        <begin position="138"/>
        <end position="148"/>
    </location>
</feature>
<evidence type="ECO:0000313" key="3">
    <source>
        <dbReference type="EMBL" id="CAI6317087.1"/>
    </source>
</evidence>
<dbReference type="Proteomes" id="UP001152607">
    <property type="component" value="Unassembled WGS sequence"/>
</dbReference>
<accession>A0A9W4U922</accession>
<keyword evidence="2" id="KW-0472">Membrane</keyword>
<sequence length="198" mass="22426">MSTQSQPFKNQTTDAVQHNQSFPTPEREPDYSSQSSDTNSPGAFRPPSPTPSLQRQLDSLYNEIRLSSTLRLENNQYRPQISNINDCSAFVTLSSPVPPESSSSVPSSPEEDSHSERYWMTADGELWEDVNQVMQRGLPRRKKRRRGRRSELSEARGDDNEEDDRREKTWWLVFGGSLLVVLGFVGYGAWVDARSVSG</sequence>
<feature type="compositionally biased region" description="Basic and acidic residues" evidence="1">
    <location>
        <begin position="149"/>
        <end position="163"/>
    </location>
</feature>
<feature type="region of interest" description="Disordered" evidence="1">
    <location>
        <begin position="1"/>
        <end position="54"/>
    </location>
</feature>
<protein>
    <submittedName>
        <fullName evidence="3">Uncharacterized protein</fullName>
    </submittedName>
</protein>
<feature type="region of interest" description="Disordered" evidence="1">
    <location>
        <begin position="137"/>
        <end position="163"/>
    </location>
</feature>
<proteinExistence type="predicted"/>
<evidence type="ECO:0000256" key="1">
    <source>
        <dbReference type="SAM" id="MobiDB-lite"/>
    </source>
</evidence>
<dbReference type="AlphaFoldDB" id="A0A9W4U922"/>
<feature type="region of interest" description="Disordered" evidence="1">
    <location>
        <begin position="95"/>
        <end position="115"/>
    </location>
</feature>
<feature type="transmembrane region" description="Helical" evidence="2">
    <location>
        <begin position="170"/>
        <end position="190"/>
    </location>
</feature>
<evidence type="ECO:0000256" key="2">
    <source>
        <dbReference type="SAM" id="Phobius"/>
    </source>
</evidence>
<gene>
    <name evidence="3" type="ORF">PDIGIT_LOCUS3448</name>
</gene>
<keyword evidence="4" id="KW-1185">Reference proteome</keyword>
<keyword evidence="2" id="KW-1133">Transmembrane helix</keyword>